<gene>
    <name evidence="6" type="ORF">MNBD_ALPHA01-1586</name>
</gene>
<dbReference type="GO" id="GO:0005886">
    <property type="term" value="C:plasma membrane"/>
    <property type="evidence" value="ECO:0007669"/>
    <property type="project" value="UniProtKB-SubCell"/>
</dbReference>
<dbReference type="AlphaFoldDB" id="A0A3B0SKU7"/>
<dbReference type="PANTHER" id="PTHR43646">
    <property type="entry name" value="GLYCOSYLTRANSFERASE"/>
    <property type="match status" value="1"/>
</dbReference>
<dbReference type="PANTHER" id="PTHR43646:SF2">
    <property type="entry name" value="GLYCOSYLTRANSFERASE 2-LIKE DOMAIN-CONTAINING PROTEIN"/>
    <property type="match status" value="1"/>
</dbReference>
<keyword evidence="4" id="KW-0808">Transferase</keyword>
<accession>A0A3B0SKU7</accession>
<name>A0A3B0SKU7_9ZZZZ</name>
<proteinExistence type="predicted"/>
<keyword evidence="5" id="KW-0472">Membrane</keyword>
<dbReference type="EMBL" id="UOEJ01000198">
    <property type="protein sequence ID" value="VAW04833.1"/>
    <property type="molecule type" value="Genomic_DNA"/>
</dbReference>
<dbReference type="InterPro" id="IPR029044">
    <property type="entry name" value="Nucleotide-diphossugar_trans"/>
</dbReference>
<dbReference type="SUPFAM" id="SSF53448">
    <property type="entry name" value="Nucleotide-diphospho-sugar transferases"/>
    <property type="match status" value="1"/>
</dbReference>
<sequence length="222" mass="24923">MNLDNISVIIPFGPAEDQLARLLDDLEILGPQVEIIIVTCDDRQIENPRIHQIHSGQGRAIQQNAGAGAAGSEFLWFLHADSRITLPMLTALQAAVKAAPDALHYFNLKFAGDGPPLMLLNEWGAWFRSHILKIPFGDQGFCLRKSHFLAVGGFPEDVPYGEDHLLVWHLRRAGHNVRCVGVALPTSARKYRAYGWAALTLKYQWLWLRQALPQLYKLLKGR</sequence>
<evidence type="ECO:0000256" key="5">
    <source>
        <dbReference type="ARBA" id="ARBA00023136"/>
    </source>
</evidence>
<dbReference type="Gene3D" id="3.90.550.10">
    <property type="entry name" value="Spore Coat Polysaccharide Biosynthesis Protein SpsA, Chain A"/>
    <property type="match status" value="1"/>
</dbReference>
<keyword evidence="3" id="KW-0328">Glycosyltransferase</keyword>
<evidence type="ECO:0000256" key="1">
    <source>
        <dbReference type="ARBA" id="ARBA00004236"/>
    </source>
</evidence>
<keyword evidence="2" id="KW-1003">Cell membrane</keyword>
<organism evidence="6">
    <name type="scientific">hydrothermal vent metagenome</name>
    <dbReference type="NCBI Taxonomy" id="652676"/>
    <lineage>
        <taxon>unclassified sequences</taxon>
        <taxon>metagenomes</taxon>
        <taxon>ecological metagenomes</taxon>
    </lineage>
</organism>
<evidence type="ECO:0000256" key="4">
    <source>
        <dbReference type="ARBA" id="ARBA00022679"/>
    </source>
</evidence>
<evidence type="ECO:0000256" key="2">
    <source>
        <dbReference type="ARBA" id="ARBA00022475"/>
    </source>
</evidence>
<protein>
    <recommendedName>
        <fullName evidence="7">Glycosyltransferase 2-like domain-containing protein</fullName>
    </recommendedName>
</protein>
<evidence type="ECO:0008006" key="7">
    <source>
        <dbReference type="Google" id="ProtNLM"/>
    </source>
</evidence>
<evidence type="ECO:0000256" key="3">
    <source>
        <dbReference type="ARBA" id="ARBA00022676"/>
    </source>
</evidence>
<comment type="subcellular location">
    <subcellularLocation>
        <location evidence="1">Cell membrane</location>
    </subcellularLocation>
</comment>
<evidence type="ECO:0000313" key="6">
    <source>
        <dbReference type="EMBL" id="VAW04833.1"/>
    </source>
</evidence>
<reference evidence="6" key="1">
    <citation type="submission" date="2018-06" db="EMBL/GenBank/DDBJ databases">
        <authorList>
            <person name="Zhirakovskaya E."/>
        </authorList>
    </citation>
    <scope>NUCLEOTIDE SEQUENCE</scope>
</reference>
<dbReference type="GO" id="GO:0016757">
    <property type="term" value="F:glycosyltransferase activity"/>
    <property type="evidence" value="ECO:0007669"/>
    <property type="project" value="UniProtKB-KW"/>
</dbReference>